<accession>A0A2N4U7L7</accession>
<sequence length="116" mass="11886">MTGSTLVLVIVAAGAGTLLIRLLPMLWQQKGAKKSRSRPLLRNVLEAIGPAAIVALLSVSLWGMVAAQPSTEGILPVIMGLLGVLVGKKTLGSIASATLGGVLAYGTTLWLLSVTL</sequence>
<keyword evidence="1" id="KW-0812">Transmembrane</keyword>
<evidence type="ECO:0008006" key="4">
    <source>
        <dbReference type="Google" id="ProtNLM"/>
    </source>
</evidence>
<dbReference type="InterPro" id="IPR008407">
    <property type="entry name" value="Brnchd-chn_aa_trnsp_AzlD"/>
</dbReference>
<feature type="transmembrane region" description="Helical" evidence="1">
    <location>
        <begin position="44"/>
        <end position="64"/>
    </location>
</feature>
<dbReference type="AlphaFoldDB" id="A0A2N4U7L7"/>
<dbReference type="EMBL" id="PDNW01000003">
    <property type="protein sequence ID" value="PLC50989.1"/>
    <property type="molecule type" value="Genomic_DNA"/>
</dbReference>
<proteinExistence type="predicted"/>
<reference evidence="2 3" key="1">
    <citation type="submission" date="2017-10" db="EMBL/GenBank/DDBJ databases">
        <title>Two draft genome sequences of Pusillimonas sp. strains isolated from a nitrate- and radionuclide-contaminated groundwater in Russia.</title>
        <authorList>
            <person name="Grouzdev D.S."/>
            <person name="Tourova T.P."/>
            <person name="Goeva M.A."/>
            <person name="Babich T.L."/>
            <person name="Sokolova D.S."/>
            <person name="Abdullin R."/>
            <person name="Poltaraus A.B."/>
            <person name="Toshchakov S.V."/>
            <person name="Nazina T.N."/>
        </authorList>
    </citation>
    <scope>NUCLEOTIDE SEQUENCE [LARGE SCALE GENOMIC DNA]</scope>
    <source>
        <strain evidence="2 3">JR1/69-3-13</strain>
    </source>
</reference>
<evidence type="ECO:0000313" key="2">
    <source>
        <dbReference type="EMBL" id="PLC50989.1"/>
    </source>
</evidence>
<evidence type="ECO:0000313" key="3">
    <source>
        <dbReference type="Proteomes" id="UP000234190"/>
    </source>
</evidence>
<gene>
    <name evidence="2" type="ORF">CR159_05180</name>
</gene>
<protein>
    <recommendedName>
        <fullName evidence="4">Branched-chain amino acid transport protein (AzlD)</fullName>
    </recommendedName>
</protein>
<comment type="caution">
    <text evidence="2">The sequence shown here is derived from an EMBL/GenBank/DDBJ whole genome shotgun (WGS) entry which is preliminary data.</text>
</comment>
<keyword evidence="3" id="KW-1185">Reference proteome</keyword>
<keyword evidence="1" id="KW-0472">Membrane</keyword>
<dbReference type="Proteomes" id="UP000234190">
    <property type="component" value="Unassembled WGS sequence"/>
</dbReference>
<dbReference type="OrthoDB" id="8906758at2"/>
<name>A0A2N4U7L7_9BURK</name>
<dbReference type="RefSeq" id="WP_102072941.1">
    <property type="nucleotide sequence ID" value="NZ_PDNW01000003.1"/>
</dbReference>
<evidence type="ECO:0000256" key="1">
    <source>
        <dbReference type="SAM" id="Phobius"/>
    </source>
</evidence>
<feature type="transmembrane region" description="Helical" evidence="1">
    <location>
        <begin position="6"/>
        <end position="23"/>
    </location>
</feature>
<dbReference type="Pfam" id="PF05437">
    <property type="entry name" value="AzlD"/>
    <property type="match status" value="1"/>
</dbReference>
<organism evidence="2 3">
    <name type="scientific">Pollutimonas subterranea</name>
    <dbReference type="NCBI Taxonomy" id="2045210"/>
    <lineage>
        <taxon>Bacteria</taxon>
        <taxon>Pseudomonadati</taxon>
        <taxon>Pseudomonadota</taxon>
        <taxon>Betaproteobacteria</taxon>
        <taxon>Burkholderiales</taxon>
        <taxon>Alcaligenaceae</taxon>
        <taxon>Pollutimonas</taxon>
    </lineage>
</organism>
<keyword evidence="1" id="KW-1133">Transmembrane helix</keyword>
<feature type="transmembrane region" description="Helical" evidence="1">
    <location>
        <begin position="94"/>
        <end position="113"/>
    </location>
</feature>